<accession>A0A3E4LNK2</accession>
<organism evidence="3 5">
    <name type="scientific">[Ruminococcus] lactaris</name>
    <dbReference type="NCBI Taxonomy" id="46228"/>
    <lineage>
        <taxon>Bacteria</taxon>
        <taxon>Bacillati</taxon>
        <taxon>Bacillota</taxon>
        <taxon>Clostridia</taxon>
        <taxon>Lachnospirales</taxon>
        <taxon>Lachnospiraceae</taxon>
        <taxon>Mediterraneibacter</taxon>
    </lineage>
</organism>
<comment type="caution">
    <text evidence="3">The sequence shown here is derived from an EMBL/GenBank/DDBJ whole genome shotgun (WGS) entry which is preliminary data.</text>
</comment>
<dbReference type="EMBL" id="QSQN01000024">
    <property type="protein sequence ID" value="RGK38682.1"/>
    <property type="molecule type" value="Genomic_DNA"/>
</dbReference>
<dbReference type="GO" id="GO:0003677">
    <property type="term" value="F:DNA binding"/>
    <property type="evidence" value="ECO:0007669"/>
    <property type="project" value="UniProtKB-KW"/>
</dbReference>
<dbReference type="InterPro" id="IPR047057">
    <property type="entry name" value="MerR_fam"/>
</dbReference>
<dbReference type="RefSeq" id="WP_023921434.1">
    <property type="nucleotide sequence ID" value="NZ_CAJMJQ010000019.1"/>
</dbReference>
<dbReference type="GO" id="GO:0003700">
    <property type="term" value="F:DNA-binding transcription factor activity"/>
    <property type="evidence" value="ECO:0007669"/>
    <property type="project" value="InterPro"/>
</dbReference>
<dbReference type="Proteomes" id="UP000260793">
    <property type="component" value="Unassembled WGS sequence"/>
</dbReference>
<dbReference type="InterPro" id="IPR000551">
    <property type="entry name" value="MerR-type_HTH_dom"/>
</dbReference>
<dbReference type="EMBL" id="QRHG01000022">
    <property type="protein sequence ID" value="RHF59479.1"/>
    <property type="molecule type" value="Genomic_DNA"/>
</dbReference>
<dbReference type="PROSITE" id="PS50937">
    <property type="entry name" value="HTH_MERR_2"/>
    <property type="match status" value="1"/>
</dbReference>
<evidence type="ECO:0000313" key="5">
    <source>
        <dbReference type="Proteomes" id="UP000260793"/>
    </source>
</evidence>
<dbReference type="AlphaFoldDB" id="A0A3E4LNK2"/>
<evidence type="ECO:0000313" key="6">
    <source>
        <dbReference type="Proteomes" id="UP000284902"/>
    </source>
</evidence>
<dbReference type="InterPro" id="IPR009061">
    <property type="entry name" value="DNA-bd_dom_put_sf"/>
</dbReference>
<proteinExistence type="predicted"/>
<dbReference type="Gene3D" id="1.10.1660.10">
    <property type="match status" value="1"/>
</dbReference>
<keyword evidence="1" id="KW-0238">DNA-binding</keyword>
<evidence type="ECO:0000313" key="3">
    <source>
        <dbReference type="EMBL" id="RGK38682.1"/>
    </source>
</evidence>
<name>A0A3E4LNK2_9FIRM</name>
<dbReference type="SUPFAM" id="SSF46955">
    <property type="entry name" value="Putative DNA-binding domain"/>
    <property type="match status" value="1"/>
</dbReference>
<dbReference type="SMART" id="SM00422">
    <property type="entry name" value="HTH_MERR"/>
    <property type="match status" value="1"/>
</dbReference>
<evidence type="ECO:0000259" key="2">
    <source>
        <dbReference type="PROSITE" id="PS50937"/>
    </source>
</evidence>
<evidence type="ECO:0000313" key="4">
    <source>
        <dbReference type="EMBL" id="RHF59479.1"/>
    </source>
</evidence>
<dbReference type="PANTHER" id="PTHR30204">
    <property type="entry name" value="REDOX-CYCLING DRUG-SENSING TRANSCRIPTIONAL ACTIVATOR SOXR"/>
    <property type="match status" value="1"/>
</dbReference>
<dbReference type="CDD" id="cd04764">
    <property type="entry name" value="HTH_MlrA-like_sg1"/>
    <property type="match status" value="1"/>
</dbReference>
<evidence type="ECO:0000256" key="1">
    <source>
        <dbReference type="ARBA" id="ARBA00023125"/>
    </source>
</evidence>
<reference evidence="5 6" key="1">
    <citation type="submission" date="2018-08" db="EMBL/GenBank/DDBJ databases">
        <title>A genome reference for cultivated species of the human gut microbiota.</title>
        <authorList>
            <person name="Zou Y."/>
            <person name="Xue W."/>
            <person name="Luo G."/>
        </authorList>
    </citation>
    <scope>NUCLEOTIDE SEQUENCE [LARGE SCALE GENOMIC DNA]</scope>
    <source>
        <strain evidence="4 6">AM25-1LB</strain>
        <strain evidence="3 5">TF11-7</strain>
    </source>
</reference>
<gene>
    <name evidence="4" type="ORF">DW672_09045</name>
    <name evidence="3" type="ORF">DXD17_09575</name>
</gene>
<dbReference type="Proteomes" id="UP000284902">
    <property type="component" value="Unassembled WGS sequence"/>
</dbReference>
<protein>
    <submittedName>
        <fullName evidence="3">MerR family transcriptional regulator</fullName>
    </submittedName>
</protein>
<dbReference type="PANTHER" id="PTHR30204:SF83">
    <property type="entry name" value="TRANSCRIPTIONAL REGULATOR, MERR FAMILY"/>
    <property type="match status" value="1"/>
</dbReference>
<sequence length="245" mass="27345">MGEVRFMISEAAKKVHVESHVLRYWEEELGLSIGRTEMGHRYYTEDDIQLFCCIKRLKDEGMLLRDLKLLIPQLNETRNRLRQADKVSEKTTAKSAVKALAGAATKTDIKTVADAAAKPVTNAAAPAGTNPVPTPDSVEKSSAALPSAAVTPDEIITRTQLEQVRSLLGDVLSEVVTDNNSTLTDQISKTVTSDILREMDDLFQAKERREEEHFRKLDSLIRQQQANRRESAKGNAVIRLKKIFT</sequence>
<feature type="domain" description="HTH merR-type" evidence="2">
    <location>
        <begin position="5"/>
        <end position="73"/>
    </location>
</feature>
<dbReference type="Pfam" id="PF13411">
    <property type="entry name" value="MerR_1"/>
    <property type="match status" value="1"/>
</dbReference>